<dbReference type="eggNOG" id="COG0778">
    <property type="taxonomic scope" value="Bacteria"/>
</dbReference>
<gene>
    <name evidence="8" type="ordered locus">Bache_0915</name>
</gene>
<dbReference type="PROSITE" id="PS51257">
    <property type="entry name" value="PROKAR_LIPOPROTEIN"/>
    <property type="match status" value="1"/>
</dbReference>
<evidence type="ECO:0000256" key="6">
    <source>
        <dbReference type="SAM" id="SignalP"/>
    </source>
</evidence>
<dbReference type="SUPFAM" id="SSF55469">
    <property type="entry name" value="FMN-dependent nitroreductase-like"/>
    <property type="match status" value="1"/>
</dbReference>
<evidence type="ECO:0000256" key="2">
    <source>
        <dbReference type="ARBA" id="ARBA00007118"/>
    </source>
</evidence>
<evidence type="ECO:0000313" key="9">
    <source>
        <dbReference type="Proteomes" id="UP000008630"/>
    </source>
</evidence>
<dbReference type="Proteomes" id="UP000008630">
    <property type="component" value="Chromosome"/>
</dbReference>
<evidence type="ECO:0000256" key="1">
    <source>
        <dbReference type="ARBA" id="ARBA00001917"/>
    </source>
</evidence>
<dbReference type="KEGG" id="bhl:Bache_0915"/>
<reference key="1">
    <citation type="submission" date="2010-11" db="EMBL/GenBank/DDBJ databases">
        <title>The complete genome of Bacteroides helcogenes P 36-108.</title>
        <authorList>
            <consortium name="US DOE Joint Genome Institute (JGI-PGF)"/>
            <person name="Lucas S."/>
            <person name="Copeland A."/>
            <person name="Lapidus A."/>
            <person name="Bruce D."/>
            <person name="Goodwin L."/>
            <person name="Pitluck S."/>
            <person name="Kyrpides N."/>
            <person name="Mavromatis K."/>
            <person name="Ivanova N."/>
            <person name="Zeytun A."/>
            <person name="Brettin T."/>
            <person name="Detter J.C."/>
            <person name="Tapia R."/>
            <person name="Han C."/>
            <person name="Land M."/>
            <person name="Hauser L."/>
            <person name="Markowitz V."/>
            <person name="Cheng J.-F."/>
            <person name="Hugenholtz P."/>
            <person name="Woyke T."/>
            <person name="Wu D."/>
            <person name="Gronow S."/>
            <person name="Wellnitz S."/>
            <person name="Brambilla E."/>
            <person name="Klenk H.-P."/>
            <person name="Eisen J.A."/>
        </authorList>
    </citation>
    <scope>NUCLEOTIDE SEQUENCE</scope>
    <source>
        <strain>P 36-108</strain>
    </source>
</reference>
<dbReference type="InterPro" id="IPR029479">
    <property type="entry name" value="Nitroreductase"/>
</dbReference>
<protein>
    <submittedName>
        <fullName evidence="8">Nitroreductase</fullName>
    </submittedName>
</protein>
<keyword evidence="9" id="KW-1185">Reference proteome</keyword>
<evidence type="ECO:0000259" key="7">
    <source>
        <dbReference type="Pfam" id="PF00881"/>
    </source>
</evidence>
<keyword evidence="4" id="KW-0288">FMN</keyword>
<dbReference type="GO" id="GO:0016491">
    <property type="term" value="F:oxidoreductase activity"/>
    <property type="evidence" value="ECO:0007669"/>
    <property type="project" value="UniProtKB-KW"/>
</dbReference>
<dbReference type="PANTHER" id="PTHR43673:SF2">
    <property type="entry name" value="NITROREDUCTASE"/>
    <property type="match status" value="1"/>
</dbReference>
<feature type="chain" id="PRO_5003211431" evidence="6">
    <location>
        <begin position="27"/>
        <end position="221"/>
    </location>
</feature>
<dbReference type="EMBL" id="CP002352">
    <property type="protein sequence ID" value="ADV42930.1"/>
    <property type="molecule type" value="Genomic_DNA"/>
</dbReference>
<keyword evidence="6" id="KW-0732">Signal</keyword>
<dbReference type="RefSeq" id="WP_013546543.1">
    <property type="nucleotide sequence ID" value="NC_014933.1"/>
</dbReference>
<dbReference type="OrthoDB" id="9812105at2"/>
<feature type="domain" description="Nitroreductase" evidence="7">
    <location>
        <begin position="50"/>
        <end position="202"/>
    </location>
</feature>
<comment type="similarity">
    <text evidence="2">Belongs to the nitroreductase family.</text>
</comment>
<dbReference type="STRING" id="693979.Bache_0915"/>
<dbReference type="InterPro" id="IPR000415">
    <property type="entry name" value="Nitroreductase-like"/>
</dbReference>
<dbReference type="Pfam" id="PF00881">
    <property type="entry name" value="Nitroreductase"/>
    <property type="match status" value="1"/>
</dbReference>
<comment type="cofactor">
    <cofactor evidence="1">
        <name>FMN</name>
        <dbReference type="ChEBI" id="CHEBI:58210"/>
    </cofactor>
</comment>
<accession>E6SQ25</accession>
<dbReference type="Gene3D" id="3.40.109.10">
    <property type="entry name" value="NADH Oxidase"/>
    <property type="match status" value="1"/>
</dbReference>
<keyword evidence="3" id="KW-0285">Flavoprotein</keyword>
<evidence type="ECO:0000313" key="8">
    <source>
        <dbReference type="EMBL" id="ADV42930.1"/>
    </source>
</evidence>
<dbReference type="SMR" id="E6SQ25"/>
<evidence type="ECO:0000256" key="4">
    <source>
        <dbReference type="ARBA" id="ARBA00022643"/>
    </source>
</evidence>
<feature type="signal peptide" evidence="6">
    <location>
        <begin position="1"/>
        <end position="26"/>
    </location>
</feature>
<proteinExistence type="inferred from homology"/>
<name>E6SQ25_BACT6</name>
<evidence type="ECO:0000256" key="3">
    <source>
        <dbReference type="ARBA" id="ARBA00022630"/>
    </source>
</evidence>
<keyword evidence="5" id="KW-0560">Oxidoreductase</keyword>
<dbReference type="AlphaFoldDB" id="E6SQ25"/>
<sequence length="221" mass="24298">MKTLRETICGIGLCSLIGITIFVATACTPAAQKVTDDCTADSKNAVIETIMTRRSIRQYKPQAVNRDTMQIILECGINAPNGQNKQSWAVRVVDNPDFLNGVSEVFKQKNPKAAEAPGFRNMFRNAPTVVFIGNDTSYDCSQIDCGLLGENMVLSAWSMGIGSCCLASPTRFMTDTPEAAEYLKKLDFPEGYNLLYCIAFGYPDEAPAAKPRIKEKVQFIE</sequence>
<dbReference type="PANTHER" id="PTHR43673">
    <property type="entry name" value="NAD(P)H NITROREDUCTASE YDGI-RELATED"/>
    <property type="match status" value="1"/>
</dbReference>
<evidence type="ECO:0000256" key="5">
    <source>
        <dbReference type="ARBA" id="ARBA00023002"/>
    </source>
</evidence>
<dbReference type="CDD" id="cd02136">
    <property type="entry name" value="PnbA_NfnB-like"/>
    <property type="match status" value="1"/>
</dbReference>
<reference evidence="8 9" key="2">
    <citation type="journal article" date="2011" name="Stand. Genomic Sci.">
        <title>Complete genome sequence of Bacteroides helcogenes type strain (P 36-108).</title>
        <authorList>
            <person name="Pati A."/>
            <person name="Gronow S."/>
            <person name="Zeytun A."/>
            <person name="Lapidus A."/>
            <person name="Nolan M."/>
            <person name="Hammon N."/>
            <person name="Deshpande S."/>
            <person name="Cheng J.F."/>
            <person name="Tapia R."/>
            <person name="Han C."/>
            <person name="Goodwin L."/>
            <person name="Pitluck S."/>
            <person name="Liolios K."/>
            <person name="Pagani I."/>
            <person name="Ivanova N."/>
            <person name="Mavromatis K."/>
            <person name="Chen A."/>
            <person name="Palaniappan K."/>
            <person name="Land M."/>
            <person name="Hauser L."/>
            <person name="Chang Y.J."/>
            <person name="Jeffries C.D."/>
            <person name="Detter J.C."/>
            <person name="Brambilla E."/>
            <person name="Rohde M."/>
            <person name="Goker M."/>
            <person name="Woyke T."/>
            <person name="Bristow J."/>
            <person name="Eisen J.A."/>
            <person name="Markowitz V."/>
            <person name="Hugenholtz P."/>
            <person name="Kyrpides N.C."/>
            <person name="Klenk H.P."/>
            <person name="Lucas S."/>
        </authorList>
    </citation>
    <scope>NUCLEOTIDE SEQUENCE [LARGE SCALE GENOMIC DNA]</scope>
    <source>
        <strain evidence="9">ATCC 35417 / DSM 20613 / JCM 6297 / CCUG 15421 / P 36-108</strain>
    </source>
</reference>
<dbReference type="PATRIC" id="fig|693979.3.peg.976"/>
<dbReference type="HOGENOM" id="CLU_070764_7_0_10"/>
<organism evidence="8 9">
    <name type="scientific">Bacteroides helcogenes (strain ATCC 35417 / DSM 20613 / JCM 6297 / CCUG 15421 / P 36-108)</name>
    <dbReference type="NCBI Taxonomy" id="693979"/>
    <lineage>
        <taxon>Bacteria</taxon>
        <taxon>Pseudomonadati</taxon>
        <taxon>Bacteroidota</taxon>
        <taxon>Bacteroidia</taxon>
        <taxon>Bacteroidales</taxon>
        <taxon>Bacteroidaceae</taxon>
        <taxon>Bacteroides</taxon>
    </lineage>
</organism>